<evidence type="ECO:0000313" key="3">
    <source>
        <dbReference type="Proteomes" id="UP000501058"/>
    </source>
</evidence>
<protein>
    <recommendedName>
        <fullName evidence="4">Inner membrane protein</fullName>
    </recommendedName>
</protein>
<accession>A0A6G7Y3N8</accession>
<proteinExistence type="predicted"/>
<feature type="transmembrane region" description="Helical" evidence="1">
    <location>
        <begin position="29"/>
        <end position="57"/>
    </location>
</feature>
<dbReference type="InterPro" id="IPR016181">
    <property type="entry name" value="Acyl_CoA_acyltransferase"/>
</dbReference>
<dbReference type="KEGG" id="prv:G7070_02245"/>
<dbReference type="Proteomes" id="UP000501058">
    <property type="component" value="Chromosome"/>
</dbReference>
<sequence length="201" mass="21813">MIWYDVIGYAGAAFIVTSLAMRSRVKMRWLGIIGALLLAVYGVLIAAWPVTIANLVYAVISVTQLRRDLGAGTAFSAVPLDPGSPFLADYLGGNAGEIANSQPEYHPSPHDTFIRLVNRDGLPAGILIGEPAGNELLIKLDYVTPAYRDSTQARWLFGPGRTVFTEAGFTRLVANAHTSVHRNYLELLGFHPEGNAYVLDL</sequence>
<dbReference type="EMBL" id="CP049865">
    <property type="protein sequence ID" value="QIK71319.1"/>
    <property type="molecule type" value="Genomic_DNA"/>
</dbReference>
<keyword evidence="1" id="KW-0472">Membrane</keyword>
<evidence type="ECO:0000313" key="2">
    <source>
        <dbReference type="EMBL" id="QIK71319.1"/>
    </source>
</evidence>
<keyword evidence="3" id="KW-1185">Reference proteome</keyword>
<dbReference type="SUPFAM" id="SSF55729">
    <property type="entry name" value="Acyl-CoA N-acyltransferases (Nat)"/>
    <property type="match status" value="1"/>
</dbReference>
<dbReference type="RefSeq" id="WP_166231643.1">
    <property type="nucleotide sequence ID" value="NZ_CP049865.1"/>
</dbReference>
<keyword evidence="1" id="KW-0812">Transmembrane</keyword>
<gene>
    <name evidence="2" type="ORF">G7070_02245</name>
</gene>
<organism evidence="2 3">
    <name type="scientific">Propioniciclava coleopterorum</name>
    <dbReference type="NCBI Taxonomy" id="2714937"/>
    <lineage>
        <taxon>Bacteria</taxon>
        <taxon>Bacillati</taxon>
        <taxon>Actinomycetota</taxon>
        <taxon>Actinomycetes</taxon>
        <taxon>Propionibacteriales</taxon>
        <taxon>Propionibacteriaceae</taxon>
        <taxon>Propioniciclava</taxon>
    </lineage>
</organism>
<evidence type="ECO:0008006" key="4">
    <source>
        <dbReference type="Google" id="ProtNLM"/>
    </source>
</evidence>
<keyword evidence="1" id="KW-1133">Transmembrane helix</keyword>
<name>A0A6G7Y3N8_9ACTN</name>
<evidence type="ECO:0000256" key="1">
    <source>
        <dbReference type="SAM" id="Phobius"/>
    </source>
</evidence>
<reference evidence="2 3" key="1">
    <citation type="submission" date="2020-03" db="EMBL/GenBank/DDBJ databases">
        <title>Propioniciclava sp. nov., isolated from Hydrophilus acuminatus.</title>
        <authorList>
            <person name="Hyun D.-W."/>
            <person name="Bae J.-W."/>
        </authorList>
    </citation>
    <scope>NUCLEOTIDE SEQUENCE [LARGE SCALE GENOMIC DNA]</scope>
    <source>
        <strain evidence="2 3">HDW11</strain>
    </source>
</reference>
<dbReference type="AlphaFoldDB" id="A0A6G7Y3N8"/>